<dbReference type="EMBL" id="APAU02000143">
    <property type="protein sequence ID" value="EUB55812.1"/>
    <property type="molecule type" value="Genomic_DNA"/>
</dbReference>
<accession>W6UBI9</accession>
<evidence type="ECO:0000313" key="1">
    <source>
        <dbReference type="EMBL" id="EUB55812.1"/>
    </source>
</evidence>
<organism evidence="1 2">
    <name type="scientific">Echinococcus granulosus</name>
    <name type="common">Hydatid tapeworm</name>
    <dbReference type="NCBI Taxonomy" id="6210"/>
    <lineage>
        <taxon>Eukaryota</taxon>
        <taxon>Metazoa</taxon>
        <taxon>Spiralia</taxon>
        <taxon>Lophotrochozoa</taxon>
        <taxon>Platyhelminthes</taxon>
        <taxon>Cestoda</taxon>
        <taxon>Eucestoda</taxon>
        <taxon>Cyclophyllidea</taxon>
        <taxon>Taeniidae</taxon>
        <taxon>Echinococcus</taxon>
        <taxon>Echinococcus granulosus group</taxon>
    </lineage>
</organism>
<dbReference type="GeneID" id="36345043"/>
<dbReference type="KEGG" id="egl:EGR_09328"/>
<dbReference type="CTD" id="36345043"/>
<name>W6UBI9_ECHGR</name>
<evidence type="ECO:0000313" key="2">
    <source>
        <dbReference type="Proteomes" id="UP000019149"/>
    </source>
</evidence>
<dbReference type="RefSeq" id="XP_024347008.1">
    <property type="nucleotide sequence ID" value="XM_024498577.1"/>
</dbReference>
<dbReference type="AlphaFoldDB" id="W6UBI9"/>
<sequence length="133" mass="15396">MAFLYTGEEIPSSQIAAYDSFREDLRDSLPPIYLFIHFLTLIKQNAGEKKGVSFCGALHQVGDMNQGGYKRAKQKKLRVYGKKNKRRLKENLPCCITVFESDQERPRPLFFLQPDYLQCYLILDKSLVIKDLS</sequence>
<protein>
    <submittedName>
        <fullName evidence="1">Uncharacterized protein</fullName>
    </submittedName>
</protein>
<proteinExistence type="predicted"/>
<reference evidence="1 2" key="1">
    <citation type="journal article" date="2013" name="Nat. Genet.">
        <title>The genome of the hydatid tapeworm Echinococcus granulosus.</title>
        <authorList>
            <person name="Zheng H."/>
            <person name="Zhang W."/>
            <person name="Zhang L."/>
            <person name="Zhang Z."/>
            <person name="Li J."/>
            <person name="Lu G."/>
            <person name="Zhu Y."/>
            <person name="Wang Y."/>
            <person name="Huang Y."/>
            <person name="Liu J."/>
            <person name="Kang H."/>
            <person name="Chen J."/>
            <person name="Wang L."/>
            <person name="Chen A."/>
            <person name="Yu S."/>
            <person name="Gao Z."/>
            <person name="Jin L."/>
            <person name="Gu W."/>
            <person name="Wang Z."/>
            <person name="Zhao L."/>
            <person name="Shi B."/>
            <person name="Wen H."/>
            <person name="Lin R."/>
            <person name="Jones M.K."/>
            <person name="Brejova B."/>
            <person name="Vinar T."/>
            <person name="Zhao G."/>
            <person name="McManus D.P."/>
            <person name="Chen Z."/>
            <person name="Zhou Y."/>
            <person name="Wang S."/>
        </authorList>
    </citation>
    <scope>NUCLEOTIDE SEQUENCE [LARGE SCALE GENOMIC DNA]</scope>
</reference>
<gene>
    <name evidence="1" type="ORF">EGR_09328</name>
</gene>
<comment type="caution">
    <text evidence="1">The sequence shown here is derived from an EMBL/GenBank/DDBJ whole genome shotgun (WGS) entry which is preliminary data.</text>
</comment>
<keyword evidence="2" id="KW-1185">Reference proteome</keyword>
<dbReference type="Proteomes" id="UP000019149">
    <property type="component" value="Unassembled WGS sequence"/>
</dbReference>